<dbReference type="InterPro" id="IPR045114">
    <property type="entry name" value="Csn12-like"/>
</dbReference>
<reference evidence="4 5" key="1">
    <citation type="journal article" date="2016" name="Nat. Commun.">
        <title>Extremotolerant tardigrade genome and improved radiotolerance of human cultured cells by tardigrade-unique protein.</title>
        <authorList>
            <person name="Hashimoto T."/>
            <person name="Horikawa D.D."/>
            <person name="Saito Y."/>
            <person name="Kuwahara H."/>
            <person name="Kozuka-Hata H."/>
            <person name="Shin-I T."/>
            <person name="Minakuchi Y."/>
            <person name="Ohishi K."/>
            <person name="Motoyama A."/>
            <person name="Aizu T."/>
            <person name="Enomoto A."/>
            <person name="Kondo K."/>
            <person name="Tanaka S."/>
            <person name="Hara Y."/>
            <person name="Koshikawa S."/>
            <person name="Sagara H."/>
            <person name="Miura T."/>
            <person name="Yokobori S."/>
            <person name="Miyagawa K."/>
            <person name="Suzuki Y."/>
            <person name="Kubo T."/>
            <person name="Oyama M."/>
            <person name="Kohara Y."/>
            <person name="Fujiyama A."/>
            <person name="Arakawa K."/>
            <person name="Katayama T."/>
            <person name="Toyoda A."/>
            <person name="Kunieda T."/>
        </authorList>
    </citation>
    <scope>NUCLEOTIDE SEQUENCE [LARGE SCALE GENOMIC DNA]</scope>
    <source>
        <strain evidence="4 5">YOKOZUNA-1</strain>
    </source>
</reference>
<dbReference type="GO" id="GO:0006368">
    <property type="term" value="P:transcription elongation by RNA polymerase II"/>
    <property type="evidence" value="ECO:0007669"/>
    <property type="project" value="TreeGrafter"/>
</dbReference>
<evidence type="ECO:0000313" key="5">
    <source>
        <dbReference type="Proteomes" id="UP000186922"/>
    </source>
</evidence>
<dbReference type="AlphaFoldDB" id="A0A1D1W7R4"/>
<dbReference type="InterPro" id="IPR036388">
    <property type="entry name" value="WH-like_DNA-bd_sf"/>
</dbReference>
<dbReference type="SMART" id="SM00753">
    <property type="entry name" value="PAM"/>
    <property type="match status" value="1"/>
</dbReference>
<dbReference type="GO" id="GO:0000973">
    <property type="term" value="P:post-transcriptional tethering of RNA polymerase II gene DNA at nuclear periphery"/>
    <property type="evidence" value="ECO:0007669"/>
    <property type="project" value="TreeGrafter"/>
</dbReference>
<evidence type="ECO:0000256" key="2">
    <source>
        <dbReference type="ARBA" id="ARBA00033214"/>
    </source>
</evidence>
<dbReference type="EMBL" id="BDGG01000022">
    <property type="protein sequence ID" value="GAV09432.1"/>
    <property type="molecule type" value="Genomic_DNA"/>
</dbReference>
<dbReference type="STRING" id="947166.A0A1D1W7R4"/>
<dbReference type="Gene3D" id="1.10.10.10">
    <property type="entry name" value="Winged helix-like DNA-binding domain superfamily/Winged helix DNA-binding domain"/>
    <property type="match status" value="1"/>
</dbReference>
<comment type="caution">
    <text evidence="4">The sequence shown here is derived from an EMBL/GenBank/DDBJ whole genome shotgun (WGS) entry which is preliminary data.</text>
</comment>
<dbReference type="Pfam" id="PF01399">
    <property type="entry name" value="PCI"/>
    <property type="match status" value="1"/>
</dbReference>
<evidence type="ECO:0000313" key="4">
    <source>
        <dbReference type="EMBL" id="GAV09432.1"/>
    </source>
</evidence>
<organism evidence="4 5">
    <name type="scientific">Ramazzottius varieornatus</name>
    <name type="common">Water bear</name>
    <name type="synonym">Tardigrade</name>
    <dbReference type="NCBI Taxonomy" id="947166"/>
    <lineage>
        <taxon>Eukaryota</taxon>
        <taxon>Metazoa</taxon>
        <taxon>Ecdysozoa</taxon>
        <taxon>Tardigrada</taxon>
        <taxon>Eutardigrada</taxon>
        <taxon>Parachela</taxon>
        <taxon>Hypsibioidea</taxon>
        <taxon>Ramazzottiidae</taxon>
        <taxon>Ramazzottius</taxon>
    </lineage>
</organism>
<evidence type="ECO:0000259" key="3">
    <source>
        <dbReference type="Pfam" id="PF01399"/>
    </source>
</evidence>
<proteinExistence type="inferred from homology"/>
<dbReference type="GO" id="GO:0016973">
    <property type="term" value="P:poly(A)+ mRNA export from nucleus"/>
    <property type="evidence" value="ECO:0007669"/>
    <property type="project" value="TreeGrafter"/>
</dbReference>
<dbReference type="PANTHER" id="PTHR12732:SF0">
    <property type="entry name" value="PCI DOMAIN-CONTAINING PROTEIN 2"/>
    <property type="match status" value="1"/>
</dbReference>
<dbReference type="Proteomes" id="UP000186922">
    <property type="component" value="Unassembled WGS sequence"/>
</dbReference>
<dbReference type="GO" id="GO:0003690">
    <property type="term" value="F:double-stranded DNA binding"/>
    <property type="evidence" value="ECO:0007669"/>
    <property type="project" value="InterPro"/>
</dbReference>
<dbReference type="GO" id="GO:0003723">
    <property type="term" value="F:RNA binding"/>
    <property type="evidence" value="ECO:0007669"/>
    <property type="project" value="InterPro"/>
</dbReference>
<dbReference type="GO" id="GO:0070390">
    <property type="term" value="C:transcription export complex 2"/>
    <property type="evidence" value="ECO:0007669"/>
    <property type="project" value="TreeGrafter"/>
</dbReference>
<gene>
    <name evidence="4" type="primary">RvY_18978-1</name>
    <name evidence="4" type="synonym">RvY_18978.1</name>
    <name evidence="4" type="ORF">RvY_18978</name>
</gene>
<sequence>MAFFKRNRASSFGGSSSANGQYDVADYTSQVLQAFENEDGTYFSNLLSLTDEHGDYLLESSLCQPEDGGSPEPWDLSVLEDSVSSEFIGLVASHLRCVRYIARYDLSSALSAQEELSKLVAIMLPKIQNEDVIWFLPTVTTVARDLSSLALKADQQQQNRITMTHEGQTTSIDRAFNSIQQIVRTCAAEKGATDETSKKRALVPLVNQLFRLCFRTGRANLCKPLVRTIENLRMLDRCPASQVVTYYYFAGKLAVVEGDYVLAEQRFTLAYLRCPAYFHTNMKAILRFLLPLRLRMDVRPSSTLLRQYNLYQYADLVQALQRADIALFQQKQNAYEKDFIRWSIYYLIDNLRLIMFRHVFRKLCKVLNHHIVAVQDMTVALRVAGYKTPVEEEASDADAECVMVNLIGEDLLKAYVSWQLKKIVVAKVGAFPTLKKALKTAPE</sequence>
<dbReference type="InterPro" id="IPR000717">
    <property type="entry name" value="PCI_dom"/>
</dbReference>
<dbReference type="OrthoDB" id="10252687at2759"/>
<keyword evidence="5" id="KW-1185">Reference proteome</keyword>
<name>A0A1D1W7R4_RAMVA</name>
<dbReference type="PANTHER" id="PTHR12732">
    <property type="entry name" value="UNCHARACTERIZED PROTEASOME COMPONENT REGION PCI-CONTAINING"/>
    <property type="match status" value="1"/>
</dbReference>
<comment type="similarity">
    <text evidence="1">Belongs to the CSN12 family.</text>
</comment>
<evidence type="ECO:0000256" key="1">
    <source>
        <dbReference type="ARBA" id="ARBA00025771"/>
    </source>
</evidence>
<protein>
    <recommendedName>
        <fullName evidence="2">CSN12-like protein</fullName>
    </recommendedName>
</protein>
<accession>A0A1D1W7R4</accession>
<feature type="domain" description="PCI" evidence="3">
    <location>
        <begin position="338"/>
        <end position="425"/>
    </location>
</feature>